<feature type="domain" description="Tryptophan synthase beta chain-like PALP" evidence="1">
    <location>
        <begin position="24"/>
        <end position="154"/>
    </location>
</feature>
<comment type="caution">
    <text evidence="2">The sequence shown here is derived from an EMBL/GenBank/DDBJ whole genome shotgun (WGS) entry which is preliminary data.</text>
</comment>
<dbReference type="InterPro" id="IPR050214">
    <property type="entry name" value="Cys_Synth/Cystath_Beta-Synth"/>
</dbReference>
<keyword evidence="3" id="KW-1185">Reference proteome</keyword>
<dbReference type="Pfam" id="PF00291">
    <property type="entry name" value="PALP"/>
    <property type="match status" value="1"/>
</dbReference>
<dbReference type="InterPro" id="IPR001926">
    <property type="entry name" value="TrpB-like_PALP"/>
</dbReference>
<reference evidence="2" key="1">
    <citation type="submission" date="2021-01" db="EMBL/GenBank/DDBJ databases">
        <title>Adiantum capillus-veneris genome.</title>
        <authorList>
            <person name="Fang Y."/>
            <person name="Liao Q."/>
        </authorList>
    </citation>
    <scope>NUCLEOTIDE SEQUENCE</scope>
    <source>
        <strain evidence="2">H3</strain>
        <tissue evidence="2">Leaf</tissue>
    </source>
</reference>
<accession>A0A9D4ZDJ2</accession>
<name>A0A9D4ZDJ2_ADICA</name>
<gene>
    <name evidence="2" type="ORF">GOP47_0014475</name>
</gene>
<organism evidence="2 3">
    <name type="scientific">Adiantum capillus-veneris</name>
    <name type="common">Maidenhair fern</name>
    <dbReference type="NCBI Taxonomy" id="13818"/>
    <lineage>
        <taxon>Eukaryota</taxon>
        <taxon>Viridiplantae</taxon>
        <taxon>Streptophyta</taxon>
        <taxon>Embryophyta</taxon>
        <taxon>Tracheophyta</taxon>
        <taxon>Polypodiopsida</taxon>
        <taxon>Polypodiidae</taxon>
        <taxon>Polypodiales</taxon>
        <taxon>Pteridineae</taxon>
        <taxon>Pteridaceae</taxon>
        <taxon>Vittarioideae</taxon>
        <taxon>Adiantum</taxon>
    </lineage>
</organism>
<dbReference type="EMBL" id="JABFUD020000014">
    <property type="protein sequence ID" value="KAI5070132.1"/>
    <property type="molecule type" value="Genomic_DNA"/>
</dbReference>
<evidence type="ECO:0000313" key="3">
    <source>
        <dbReference type="Proteomes" id="UP000886520"/>
    </source>
</evidence>
<protein>
    <recommendedName>
        <fullName evidence="1">Tryptophan synthase beta chain-like PALP domain-containing protein</fullName>
    </recommendedName>
</protein>
<dbReference type="Proteomes" id="UP000886520">
    <property type="component" value="Chromosome 14"/>
</dbReference>
<dbReference type="OrthoDB" id="10259545at2759"/>
<dbReference type="SUPFAM" id="SSF53686">
    <property type="entry name" value="Tryptophan synthase beta subunit-like PLP-dependent enzymes"/>
    <property type="match status" value="1"/>
</dbReference>
<evidence type="ECO:0000313" key="2">
    <source>
        <dbReference type="EMBL" id="KAI5070132.1"/>
    </source>
</evidence>
<dbReference type="InterPro" id="IPR036052">
    <property type="entry name" value="TrpB-like_PALP_sf"/>
</dbReference>
<dbReference type="Gene3D" id="3.40.50.1100">
    <property type="match status" value="2"/>
</dbReference>
<sequence length="155" mass="16403">MFGPPCGTNPSVLSKTASHFHAERRGLIKHGLTTLIEPTSGNTAISLAFVGIHKGYKVVEVLPASYSLERCMILCALGAKIYLTDLAVGIARIFAKVEELVATRPNSYMLNQAMNTMNPDDHFQSTGPEISKDTIGKVDIFMAGAGTGGTFSGAG</sequence>
<evidence type="ECO:0000259" key="1">
    <source>
        <dbReference type="Pfam" id="PF00291"/>
    </source>
</evidence>
<dbReference type="AlphaFoldDB" id="A0A9D4ZDJ2"/>
<proteinExistence type="predicted"/>
<dbReference type="PANTHER" id="PTHR10314">
    <property type="entry name" value="CYSTATHIONINE BETA-SYNTHASE"/>
    <property type="match status" value="1"/>
</dbReference>